<accession>A0AAV3RMD7</accession>
<gene>
    <name evidence="2" type="ORF">LIER_29394</name>
</gene>
<dbReference type="EMBL" id="BAABME010010112">
    <property type="protein sequence ID" value="GAA0176391.1"/>
    <property type="molecule type" value="Genomic_DNA"/>
</dbReference>
<dbReference type="Proteomes" id="UP001454036">
    <property type="component" value="Unassembled WGS sequence"/>
</dbReference>
<proteinExistence type="predicted"/>
<sequence>MAPTITQVEEHSLQSFPPEGRRFMKGGHSKGVISWKRHHPYLKDDGTPSPGKKPLFSIGSKEEARDLDSTAEVARQPNRSP</sequence>
<evidence type="ECO:0000256" key="1">
    <source>
        <dbReference type="SAM" id="MobiDB-lite"/>
    </source>
</evidence>
<evidence type="ECO:0000313" key="3">
    <source>
        <dbReference type="Proteomes" id="UP001454036"/>
    </source>
</evidence>
<feature type="region of interest" description="Disordered" evidence="1">
    <location>
        <begin position="39"/>
        <end position="81"/>
    </location>
</feature>
<evidence type="ECO:0000313" key="2">
    <source>
        <dbReference type="EMBL" id="GAA0176391.1"/>
    </source>
</evidence>
<dbReference type="AlphaFoldDB" id="A0AAV3RMD7"/>
<protein>
    <submittedName>
        <fullName evidence="2">Uncharacterized protein</fullName>
    </submittedName>
</protein>
<comment type="caution">
    <text evidence="2">The sequence shown here is derived from an EMBL/GenBank/DDBJ whole genome shotgun (WGS) entry which is preliminary data.</text>
</comment>
<feature type="region of interest" description="Disordered" evidence="1">
    <location>
        <begin position="1"/>
        <end position="27"/>
    </location>
</feature>
<reference evidence="2 3" key="1">
    <citation type="submission" date="2024-01" db="EMBL/GenBank/DDBJ databases">
        <title>The complete chloroplast genome sequence of Lithospermum erythrorhizon: insights into the phylogenetic relationship among Boraginaceae species and the maternal lineages of purple gromwells.</title>
        <authorList>
            <person name="Okada T."/>
            <person name="Watanabe K."/>
        </authorList>
    </citation>
    <scope>NUCLEOTIDE SEQUENCE [LARGE SCALE GENOMIC DNA]</scope>
</reference>
<organism evidence="2 3">
    <name type="scientific">Lithospermum erythrorhizon</name>
    <name type="common">Purple gromwell</name>
    <name type="synonym">Lithospermum officinale var. erythrorhizon</name>
    <dbReference type="NCBI Taxonomy" id="34254"/>
    <lineage>
        <taxon>Eukaryota</taxon>
        <taxon>Viridiplantae</taxon>
        <taxon>Streptophyta</taxon>
        <taxon>Embryophyta</taxon>
        <taxon>Tracheophyta</taxon>
        <taxon>Spermatophyta</taxon>
        <taxon>Magnoliopsida</taxon>
        <taxon>eudicotyledons</taxon>
        <taxon>Gunneridae</taxon>
        <taxon>Pentapetalae</taxon>
        <taxon>asterids</taxon>
        <taxon>lamiids</taxon>
        <taxon>Boraginales</taxon>
        <taxon>Boraginaceae</taxon>
        <taxon>Boraginoideae</taxon>
        <taxon>Lithospermeae</taxon>
        <taxon>Lithospermum</taxon>
    </lineage>
</organism>
<name>A0AAV3RMD7_LITER</name>
<keyword evidence="3" id="KW-1185">Reference proteome</keyword>